<evidence type="ECO:0000256" key="2">
    <source>
        <dbReference type="SAM" id="MobiDB-lite"/>
    </source>
</evidence>
<protein>
    <submittedName>
        <fullName evidence="3">Uncharacterized protein</fullName>
    </submittedName>
</protein>
<evidence type="ECO:0000313" key="3">
    <source>
        <dbReference type="EMBL" id="KAF4504676.1"/>
    </source>
</evidence>
<accession>A0A8H4LT47</accession>
<feature type="compositionally biased region" description="Low complexity" evidence="2">
    <location>
        <begin position="26"/>
        <end position="36"/>
    </location>
</feature>
<dbReference type="Proteomes" id="UP000557566">
    <property type="component" value="Unassembled WGS sequence"/>
</dbReference>
<dbReference type="AlphaFoldDB" id="A0A8H4LT47"/>
<gene>
    <name evidence="3" type="ORF">G6O67_008100</name>
</gene>
<dbReference type="OrthoDB" id="3597252at2759"/>
<dbReference type="EMBL" id="JAAVMX010000009">
    <property type="protein sequence ID" value="KAF4504676.1"/>
    <property type="molecule type" value="Genomic_DNA"/>
</dbReference>
<feature type="region of interest" description="Disordered" evidence="2">
    <location>
        <begin position="1"/>
        <end position="74"/>
    </location>
</feature>
<keyword evidence="1" id="KW-0539">Nucleus</keyword>
<sequence length="822" mass="91561">MHMGGDSFDDDDRPAKRIKTLPLPPAAGRGAGAPEADAQRPCPPPRRRFALPLGRRPLTPPELRHIHGRRHPLDQQPQVPSLLLQPLFQHGHAMPSASIAMAAMPPVVADMANPWHGDGSNLFDASWRWPSPSSPVPPSSQMAAPSSASLHVNATHFFPAPLKPFSDAPMSMSSALPADEFDLPLTSPTRAFVPIASSLAPKRPRLPLPTGGDSRLGDPENHIEEHYSRTGANGLVSPFKDCVGNFGEAQQRRFHRPFDGKVNGYIKFNWPKDKPSRRPSAACDSLTLDTLNVAESVASAADVDTPQSSLIHVGSAPASITMSPDLDSNFDLSCFLYGPAPSFEPSHAVEAGAHVVGAGSSTELATIGAPRKVPTLFGYEAQMDHTDRRFWTFLDIRNWCPGRSVLLETNLWLKDFAQMHKSDGVRAAIQSLAGIYIYDYQPIDSIRRRVNERFSEAESRFSRLLNDPSTVRSEARANELITMAVILSMQDIVLTERRLRKPHDPRWLSGFKQGELFLQATDHGSRFWKRSNAQFSSLRISQSIIVGRAMILAQPMMKLPSPDTFDPEYETSRFGWLLYGTEQNMYQIHGGCGFSKKLLHMMSQITYCAARLQQDPENIVVPTTSQYLHAELVHMRQWSSESKDWESAKVGPSITEWVRSVPDGFVISSSSDMTDVTAEAWRLTAIVYLQCRVLRIPRNDPAVVENLSDLARCIHIMPTSGYQFTAQAPLFPVFLLGMLATNPHLKEVSKAWFDDVVSTPVRSSVPPLYEVLQGIWQWIDRDIEMPSPATDDLAEHIGLRHPWWEQLVEQVDKREHEVLCLT</sequence>
<reference evidence="3 4" key="1">
    <citation type="journal article" date="2020" name="Genome Biol. Evol.">
        <title>A new high-quality draft genome assembly of the Chinese cordyceps Ophiocordyceps sinensis.</title>
        <authorList>
            <person name="Shu R."/>
            <person name="Zhang J."/>
            <person name="Meng Q."/>
            <person name="Zhang H."/>
            <person name="Zhou G."/>
            <person name="Li M."/>
            <person name="Wu P."/>
            <person name="Zhao Y."/>
            <person name="Chen C."/>
            <person name="Qin Q."/>
        </authorList>
    </citation>
    <scope>NUCLEOTIDE SEQUENCE [LARGE SCALE GENOMIC DNA]</scope>
    <source>
        <strain evidence="3 4">IOZ07</strain>
    </source>
</reference>
<name>A0A8H4LT47_9HYPO</name>
<comment type="caution">
    <text evidence="3">The sequence shown here is derived from an EMBL/GenBank/DDBJ whole genome shotgun (WGS) entry which is preliminary data.</text>
</comment>
<keyword evidence="4" id="KW-1185">Reference proteome</keyword>
<dbReference type="Pfam" id="PF11951">
    <property type="entry name" value="Fungal_trans_2"/>
    <property type="match status" value="1"/>
</dbReference>
<proteinExistence type="predicted"/>
<evidence type="ECO:0000313" key="4">
    <source>
        <dbReference type="Proteomes" id="UP000557566"/>
    </source>
</evidence>
<evidence type="ECO:0000256" key="1">
    <source>
        <dbReference type="ARBA" id="ARBA00023242"/>
    </source>
</evidence>
<dbReference type="InterPro" id="IPR021858">
    <property type="entry name" value="Fun_TF"/>
</dbReference>
<organism evidence="3 4">
    <name type="scientific">Ophiocordyceps sinensis</name>
    <dbReference type="NCBI Taxonomy" id="72228"/>
    <lineage>
        <taxon>Eukaryota</taxon>
        <taxon>Fungi</taxon>
        <taxon>Dikarya</taxon>
        <taxon>Ascomycota</taxon>
        <taxon>Pezizomycotina</taxon>
        <taxon>Sordariomycetes</taxon>
        <taxon>Hypocreomycetidae</taxon>
        <taxon>Hypocreales</taxon>
        <taxon>Ophiocordycipitaceae</taxon>
        <taxon>Ophiocordyceps</taxon>
    </lineage>
</organism>